<organism evidence="2 3">
    <name type="scientific">Streptomyces humicola</name>
    <dbReference type="NCBI Taxonomy" id="2953240"/>
    <lineage>
        <taxon>Bacteria</taxon>
        <taxon>Bacillati</taxon>
        <taxon>Actinomycetota</taxon>
        <taxon>Actinomycetes</taxon>
        <taxon>Kitasatosporales</taxon>
        <taxon>Streptomycetaceae</taxon>
        <taxon>Streptomyces</taxon>
    </lineage>
</organism>
<dbReference type="PANTHER" id="PTHR33336">
    <property type="entry name" value="QUINOL MONOOXYGENASE YGIN-RELATED"/>
    <property type="match status" value="1"/>
</dbReference>
<sequence>MPHVVIATWKAKPGRAARIRKILETVAPLNRAEEKMLQFEAHVSAEDPDTFVLYEKYTDASGYEEHRETEAFKSYVLGEALPELAERSVTRFEVIV</sequence>
<feature type="domain" description="ABM" evidence="1">
    <location>
        <begin position="3"/>
        <end position="92"/>
    </location>
</feature>
<protein>
    <submittedName>
        <fullName evidence="2">Antibiotic biosynthesis monooxygenase</fullName>
    </submittedName>
</protein>
<gene>
    <name evidence="2" type="ORF">NGB36_26965</name>
</gene>
<dbReference type="InterPro" id="IPR011008">
    <property type="entry name" value="Dimeric_a/b-barrel"/>
</dbReference>
<evidence type="ECO:0000259" key="1">
    <source>
        <dbReference type="PROSITE" id="PS51725"/>
    </source>
</evidence>
<keyword evidence="2" id="KW-0503">Monooxygenase</keyword>
<dbReference type="Proteomes" id="UP001057702">
    <property type="component" value="Unassembled WGS sequence"/>
</dbReference>
<keyword evidence="3" id="KW-1185">Reference proteome</keyword>
<dbReference type="InterPro" id="IPR050744">
    <property type="entry name" value="AI-2_Isomerase_LsrG"/>
</dbReference>
<proteinExistence type="predicted"/>
<dbReference type="Pfam" id="PF03992">
    <property type="entry name" value="ABM"/>
    <property type="match status" value="1"/>
</dbReference>
<dbReference type="PROSITE" id="PS51725">
    <property type="entry name" value="ABM"/>
    <property type="match status" value="1"/>
</dbReference>
<name>A0ABT1Q2G7_9ACTN</name>
<dbReference type="EMBL" id="JANFNG010000030">
    <property type="protein sequence ID" value="MCQ4084116.1"/>
    <property type="molecule type" value="Genomic_DNA"/>
</dbReference>
<comment type="caution">
    <text evidence="2">The sequence shown here is derived from an EMBL/GenBank/DDBJ whole genome shotgun (WGS) entry which is preliminary data.</text>
</comment>
<dbReference type="SUPFAM" id="SSF54909">
    <property type="entry name" value="Dimeric alpha+beta barrel"/>
    <property type="match status" value="1"/>
</dbReference>
<dbReference type="RefSeq" id="WP_255923159.1">
    <property type="nucleotide sequence ID" value="NZ_JANFNG010000030.1"/>
</dbReference>
<reference evidence="2" key="1">
    <citation type="submission" date="2022-06" db="EMBL/GenBank/DDBJ databases">
        <title>Draft genome sequence of Streptomyces sp. RB6PN25 isolated from peat swamp forest in Thailand.</title>
        <authorList>
            <person name="Duangmal K."/>
            <person name="Klaysubun C."/>
        </authorList>
    </citation>
    <scope>NUCLEOTIDE SEQUENCE</scope>
    <source>
        <strain evidence="2">RB6PN25</strain>
    </source>
</reference>
<accession>A0ABT1Q2G7</accession>
<keyword evidence="2" id="KW-0560">Oxidoreductase</keyword>
<dbReference type="PANTHER" id="PTHR33336:SF15">
    <property type="entry name" value="ABM DOMAIN-CONTAINING PROTEIN"/>
    <property type="match status" value="1"/>
</dbReference>
<dbReference type="GO" id="GO:0004497">
    <property type="term" value="F:monooxygenase activity"/>
    <property type="evidence" value="ECO:0007669"/>
    <property type="project" value="UniProtKB-KW"/>
</dbReference>
<dbReference type="Gene3D" id="3.30.70.100">
    <property type="match status" value="1"/>
</dbReference>
<evidence type="ECO:0000313" key="2">
    <source>
        <dbReference type="EMBL" id="MCQ4084116.1"/>
    </source>
</evidence>
<dbReference type="InterPro" id="IPR007138">
    <property type="entry name" value="ABM_dom"/>
</dbReference>
<evidence type="ECO:0000313" key="3">
    <source>
        <dbReference type="Proteomes" id="UP001057702"/>
    </source>
</evidence>